<evidence type="ECO:0000313" key="1">
    <source>
        <dbReference type="EMBL" id="KAA6378023.1"/>
    </source>
</evidence>
<comment type="caution">
    <text evidence="1">The sequence shown here is derived from an EMBL/GenBank/DDBJ whole genome shotgun (WGS) entry which is preliminary data.</text>
</comment>
<dbReference type="OrthoDB" id="407325at2759"/>
<dbReference type="InterPro" id="IPR029063">
    <property type="entry name" value="SAM-dependent_MTases_sf"/>
</dbReference>
<dbReference type="Gene3D" id="3.40.50.150">
    <property type="entry name" value="Vaccinia Virus protein VP39"/>
    <property type="match status" value="1"/>
</dbReference>
<protein>
    <recommendedName>
        <fullName evidence="3">Methyltransferase</fullName>
    </recommendedName>
</protein>
<gene>
    <name evidence="1" type="ORF">EZS28_026450</name>
</gene>
<dbReference type="AlphaFoldDB" id="A0A5J4V657"/>
<reference evidence="1 2" key="1">
    <citation type="submission" date="2019-03" db="EMBL/GenBank/DDBJ databases">
        <title>Single cell metagenomics reveals metabolic interactions within the superorganism composed of flagellate Streblomastix strix and complex community of Bacteroidetes bacteria on its surface.</title>
        <authorList>
            <person name="Treitli S.C."/>
            <person name="Kolisko M."/>
            <person name="Husnik F."/>
            <person name="Keeling P."/>
            <person name="Hampl V."/>
        </authorList>
    </citation>
    <scope>NUCLEOTIDE SEQUENCE [LARGE SCALE GENOMIC DNA]</scope>
    <source>
        <strain evidence="1">ST1C</strain>
    </source>
</reference>
<sequence length="320" mass="36559">MAQSLDFYEEQSFLGQLFYEKIGEEQITAEFPLVNIRIRVHCTPRQDQHLSHATSSILWAGAQLLGSYLSEENNRCYFTGNAVVELGAGLGIPGILTAKIGAGVACLTDADDSEDYMKTMTLNLQENLERHENQKISDCFFKKLVWSDKNTDLPQLDDIFDHKEQYCQLLRKLPLLILASDVIYFHTNVIAFTNTIAFYLNNALSLLLETNSDNVEFITNTDNLPRAIIYNFIPRFVHAAEQFFNNFAQNGIQISSIWVEDSIDEQSKEDKTQKLRIPLNIEDGKLKDCLNKPQFTNKYIGMIVQPDNSKTLHYSLNKKK</sequence>
<dbReference type="Proteomes" id="UP000324800">
    <property type="component" value="Unassembled WGS sequence"/>
</dbReference>
<dbReference type="EMBL" id="SNRW01009424">
    <property type="protein sequence ID" value="KAA6378023.1"/>
    <property type="molecule type" value="Genomic_DNA"/>
</dbReference>
<evidence type="ECO:0000313" key="2">
    <source>
        <dbReference type="Proteomes" id="UP000324800"/>
    </source>
</evidence>
<organism evidence="1 2">
    <name type="scientific">Streblomastix strix</name>
    <dbReference type="NCBI Taxonomy" id="222440"/>
    <lineage>
        <taxon>Eukaryota</taxon>
        <taxon>Metamonada</taxon>
        <taxon>Preaxostyla</taxon>
        <taxon>Oxymonadida</taxon>
        <taxon>Streblomastigidae</taxon>
        <taxon>Streblomastix</taxon>
    </lineage>
</organism>
<name>A0A5J4V657_9EUKA</name>
<proteinExistence type="predicted"/>
<dbReference type="Pfam" id="PF10294">
    <property type="entry name" value="Methyltransf_16"/>
    <property type="match status" value="1"/>
</dbReference>
<accession>A0A5J4V657</accession>
<dbReference type="PANTHER" id="PTHR14614">
    <property type="entry name" value="HEPATOCELLULAR CARCINOMA-ASSOCIATED ANTIGEN"/>
    <property type="match status" value="1"/>
</dbReference>
<dbReference type="InterPro" id="IPR019410">
    <property type="entry name" value="Methyltransf_16"/>
</dbReference>
<evidence type="ECO:0008006" key="3">
    <source>
        <dbReference type="Google" id="ProtNLM"/>
    </source>
</evidence>